<dbReference type="PROSITE" id="PS51257">
    <property type="entry name" value="PROKAR_LIPOPROTEIN"/>
    <property type="match status" value="1"/>
</dbReference>
<proteinExistence type="predicted"/>
<feature type="domain" description="DUF4382" evidence="1">
    <location>
        <begin position="27"/>
        <end position="162"/>
    </location>
</feature>
<dbReference type="Pfam" id="PF14321">
    <property type="entry name" value="DUF4382"/>
    <property type="match status" value="1"/>
</dbReference>
<organism evidence="2 3">
    <name type="scientific">Shewanella gelidii</name>
    <dbReference type="NCBI Taxonomy" id="1642821"/>
    <lineage>
        <taxon>Bacteria</taxon>
        <taxon>Pseudomonadati</taxon>
        <taxon>Pseudomonadota</taxon>
        <taxon>Gammaproteobacteria</taxon>
        <taxon>Alteromonadales</taxon>
        <taxon>Shewanellaceae</taxon>
        <taxon>Shewanella</taxon>
    </lineage>
</organism>
<name>A0A917JJV3_9GAMM</name>
<dbReference type="InterPro" id="IPR025491">
    <property type="entry name" value="DUF4382"/>
</dbReference>
<dbReference type="AlphaFoldDB" id="A0A917JJV3"/>
<sequence>MNKGIFVITAVSAFVLCACDSSDKPQTGQVSIAISDAPMSGVNEVGMVLDQLVVRNKKGEQLKFDLQNKEFNLLQYRGMESNRVLNQVELKVGQYTDAHITVKQGDGNQGAYVDNGLGRHGLEVEAGQLPLRDFQVKGGQHLQMTMEVNLHQALTQTQDRFQLRHRGMWSVDNAEMGHLRGDVDAQWIADCETDYAASETDGEFGHLAYLYPAEVTEISQMSDIAPEALEAYTLPISVGPVFQDQQGMWHFTMGYLPAGNYRVGYTCLGHLDDPEVDDISTGDFSMFKDAGEVVVEAGTHGGHLNKMDCQG</sequence>
<evidence type="ECO:0000313" key="2">
    <source>
        <dbReference type="EMBL" id="GGI72132.1"/>
    </source>
</evidence>
<comment type="caution">
    <text evidence="2">The sequence shown here is derived from an EMBL/GenBank/DDBJ whole genome shotgun (WGS) entry which is preliminary data.</text>
</comment>
<keyword evidence="3" id="KW-1185">Reference proteome</keyword>
<dbReference type="RefSeq" id="WP_188917924.1">
    <property type="nucleotide sequence ID" value="NZ_BMPZ01000002.1"/>
</dbReference>
<dbReference type="EMBL" id="BMPZ01000002">
    <property type="protein sequence ID" value="GGI72132.1"/>
    <property type="molecule type" value="Genomic_DNA"/>
</dbReference>
<reference evidence="2" key="1">
    <citation type="journal article" date="2014" name="Int. J. Syst. Evol. Microbiol.">
        <title>Complete genome sequence of Corynebacterium casei LMG S-19264T (=DSM 44701T), isolated from a smear-ripened cheese.</title>
        <authorList>
            <consortium name="US DOE Joint Genome Institute (JGI-PGF)"/>
            <person name="Walter F."/>
            <person name="Albersmeier A."/>
            <person name="Kalinowski J."/>
            <person name="Ruckert C."/>
        </authorList>
    </citation>
    <scope>NUCLEOTIDE SEQUENCE</scope>
    <source>
        <strain evidence="2">JCM 30804</strain>
    </source>
</reference>
<reference evidence="2" key="2">
    <citation type="submission" date="2020-09" db="EMBL/GenBank/DDBJ databases">
        <authorList>
            <person name="Sun Q."/>
            <person name="Ohkuma M."/>
        </authorList>
    </citation>
    <scope>NUCLEOTIDE SEQUENCE</scope>
    <source>
        <strain evidence="2">JCM 30804</strain>
    </source>
</reference>
<evidence type="ECO:0000313" key="3">
    <source>
        <dbReference type="Proteomes" id="UP000613743"/>
    </source>
</evidence>
<protein>
    <recommendedName>
        <fullName evidence="1">DUF4382 domain-containing protein</fullName>
    </recommendedName>
</protein>
<evidence type="ECO:0000259" key="1">
    <source>
        <dbReference type="Pfam" id="PF14321"/>
    </source>
</evidence>
<dbReference type="Proteomes" id="UP000613743">
    <property type="component" value="Unassembled WGS sequence"/>
</dbReference>
<gene>
    <name evidence="2" type="ORF">GCM10009332_06930</name>
</gene>
<accession>A0A917JJV3</accession>